<dbReference type="Gene3D" id="1.10.10.10">
    <property type="entry name" value="Winged helix-like DNA-binding domain superfamily/Winged helix DNA-binding domain"/>
    <property type="match status" value="1"/>
</dbReference>
<evidence type="ECO:0000313" key="5">
    <source>
        <dbReference type="EMBL" id="MFC4060913.1"/>
    </source>
</evidence>
<dbReference type="PANTHER" id="PTHR33164">
    <property type="entry name" value="TRANSCRIPTIONAL REGULATOR, MARR FAMILY"/>
    <property type="match status" value="1"/>
</dbReference>
<feature type="domain" description="HTH marR-type" evidence="4">
    <location>
        <begin position="14"/>
        <end position="146"/>
    </location>
</feature>
<dbReference type="InterPro" id="IPR036390">
    <property type="entry name" value="WH_DNA-bd_sf"/>
</dbReference>
<keyword evidence="3" id="KW-0804">Transcription</keyword>
<dbReference type="PROSITE" id="PS01117">
    <property type="entry name" value="HTH_MARR_1"/>
    <property type="match status" value="1"/>
</dbReference>
<evidence type="ECO:0000313" key="6">
    <source>
        <dbReference type="Proteomes" id="UP001595850"/>
    </source>
</evidence>
<dbReference type="InterPro" id="IPR000835">
    <property type="entry name" value="HTH_MarR-typ"/>
</dbReference>
<evidence type="ECO:0000256" key="2">
    <source>
        <dbReference type="ARBA" id="ARBA00023125"/>
    </source>
</evidence>
<dbReference type="RefSeq" id="WP_377290605.1">
    <property type="nucleotide sequence ID" value="NZ_JBHSBM010000024.1"/>
</dbReference>
<dbReference type="SUPFAM" id="SSF46785">
    <property type="entry name" value="Winged helix' DNA-binding domain"/>
    <property type="match status" value="1"/>
</dbReference>
<evidence type="ECO:0000259" key="4">
    <source>
        <dbReference type="PROSITE" id="PS50995"/>
    </source>
</evidence>
<dbReference type="PROSITE" id="PS50995">
    <property type="entry name" value="HTH_MARR_2"/>
    <property type="match status" value="1"/>
</dbReference>
<reference evidence="6" key="1">
    <citation type="journal article" date="2019" name="Int. J. Syst. Evol. Microbiol.">
        <title>The Global Catalogue of Microorganisms (GCM) 10K type strain sequencing project: providing services to taxonomists for standard genome sequencing and annotation.</title>
        <authorList>
            <consortium name="The Broad Institute Genomics Platform"/>
            <consortium name="The Broad Institute Genome Sequencing Center for Infectious Disease"/>
            <person name="Wu L."/>
            <person name="Ma J."/>
        </authorList>
    </citation>
    <scope>NUCLEOTIDE SEQUENCE [LARGE SCALE GENOMIC DNA]</scope>
    <source>
        <strain evidence="6">TBRC 4489</strain>
    </source>
</reference>
<keyword evidence="2" id="KW-0238">DNA-binding</keyword>
<keyword evidence="6" id="KW-1185">Reference proteome</keyword>
<evidence type="ECO:0000256" key="3">
    <source>
        <dbReference type="ARBA" id="ARBA00023163"/>
    </source>
</evidence>
<proteinExistence type="predicted"/>
<dbReference type="EMBL" id="JBHSBM010000024">
    <property type="protein sequence ID" value="MFC4060913.1"/>
    <property type="molecule type" value="Genomic_DNA"/>
</dbReference>
<sequence length="149" mass="16637">MDGFREDAADDLASWPTGRLLLVAARLVEHEWNAVLSGHGLTHAGFLTLHALDGGPRTQRELAARTYVEEQTIRPVLDRLERAGHITRRRDPADRRRMVVTRTERGRQAYTALMTGGVAERIVTDRLEDPEAFRAELTALITALRGGNT</sequence>
<comment type="caution">
    <text evidence="5">The sequence shown here is derived from an EMBL/GenBank/DDBJ whole genome shotgun (WGS) entry which is preliminary data.</text>
</comment>
<evidence type="ECO:0000256" key="1">
    <source>
        <dbReference type="ARBA" id="ARBA00023015"/>
    </source>
</evidence>
<dbReference type="InterPro" id="IPR023187">
    <property type="entry name" value="Tscrpt_reg_MarR-type_CS"/>
</dbReference>
<gene>
    <name evidence="5" type="ORF">ACFOWE_21630</name>
</gene>
<accession>A0ABV8IEH1</accession>
<dbReference type="Pfam" id="PF12802">
    <property type="entry name" value="MarR_2"/>
    <property type="match status" value="1"/>
</dbReference>
<dbReference type="InterPro" id="IPR036388">
    <property type="entry name" value="WH-like_DNA-bd_sf"/>
</dbReference>
<dbReference type="PANTHER" id="PTHR33164:SF43">
    <property type="entry name" value="HTH-TYPE TRANSCRIPTIONAL REPRESSOR YETL"/>
    <property type="match status" value="1"/>
</dbReference>
<name>A0ABV8IEH1_9ACTN</name>
<dbReference type="SMART" id="SM00347">
    <property type="entry name" value="HTH_MARR"/>
    <property type="match status" value="1"/>
</dbReference>
<protein>
    <submittedName>
        <fullName evidence="5">MarR family winged helix-turn-helix transcriptional regulator</fullName>
    </submittedName>
</protein>
<organism evidence="5 6">
    <name type="scientific">Planomonospora corallina</name>
    <dbReference type="NCBI Taxonomy" id="1806052"/>
    <lineage>
        <taxon>Bacteria</taxon>
        <taxon>Bacillati</taxon>
        <taxon>Actinomycetota</taxon>
        <taxon>Actinomycetes</taxon>
        <taxon>Streptosporangiales</taxon>
        <taxon>Streptosporangiaceae</taxon>
        <taxon>Planomonospora</taxon>
    </lineage>
</organism>
<keyword evidence="1" id="KW-0805">Transcription regulation</keyword>
<dbReference type="Proteomes" id="UP001595850">
    <property type="component" value="Unassembled WGS sequence"/>
</dbReference>
<dbReference type="InterPro" id="IPR039422">
    <property type="entry name" value="MarR/SlyA-like"/>
</dbReference>